<dbReference type="OrthoDB" id="597986at2"/>
<dbReference type="InterPro" id="IPR002850">
    <property type="entry name" value="PIN_toxin-like"/>
</dbReference>
<sequence length="137" mass="15580">MPKAKDRVIIDTNLWISFLLTKDFFKLDKLFADETISLLFSQELLDEFVEVARRPKFKKYFSLADLGALLQQISLHAEFIIVTSIVDVCRDAKDNFLLSLAADDKATHLITDDKDLLDLLQGGEAIILTITTYLADR</sequence>
<evidence type="ECO:0000313" key="3">
    <source>
        <dbReference type="Proteomes" id="UP000305848"/>
    </source>
</evidence>
<accession>A0A4U3KW01</accession>
<dbReference type="PANTHER" id="PTHR34610">
    <property type="entry name" value="SSL7007 PROTEIN"/>
    <property type="match status" value="1"/>
</dbReference>
<proteinExistence type="predicted"/>
<dbReference type="PANTHER" id="PTHR34610:SF3">
    <property type="entry name" value="SSL7007 PROTEIN"/>
    <property type="match status" value="1"/>
</dbReference>
<gene>
    <name evidence="2" type="ORF">FC093_20745</name>
</gene>
<dbReference type="InterPro" id="IPR002716">
    <property type="entry name" value="PIN_dom"/>
</dbReference>
<feature type="domain" description="PIN" evidence="1">
    <location>
        <begin position="6"/>
        <end position="118"/>
    </location>
</feature>
<comment type="caution">
    <text evidence="2">The sequence shown here is derived from an EMBL/GenBank/DDBJ whole genome shotgun (WGS) entry which is preliminary data.</text>
</comment>
<evidence type="ECO:0000313" key="2">
    <source>
        <dbReference type="EMBL" id="TKK65246.1"/>
    </source>
</evidence>
<dbReference type="SMART" id="SM00670">
    <property type="entry name" value="PINc"/>
    <property type="match status" value="1"/>
</dbReference>
<dbReference type="InterPro" id="IPR029060">
    <property type="entry name" value="PIN-like_dom_sf"/>
</dbReference>
<dbReference type="NCBIfam" id="TIGR00305">
    <property type="entry name" value="putative toxin-antitoxin system toxin component, PIN family"/>
    <property type="match status" value="1"/>
</dbReference>
<dbReference type="SUPFAM" id="SSF88723">
    <property type="entry name" value="PIN domain-like"/>
    <property type="match status" value="1"/>
</dbReference>
<reference evidence="2 3" key="1">
    <citation type="submission" date="2019-05" db="EMBL/GenBank/DDBJ databases">
        <title>Panacibacter sp. strain 17mud1-8 Genome sequencing and assembly.</title>
        <authorList>
            <person name="Chhetri G."/>
        </authorList>
    </citation>
    <scope>NUCLEOTIDE SEQUENCE [LARGE SCALE GENOMIC DNA]</scope>
    <source>
        <strain evidence="2 3">17mud1-8</strain>
    </source>
</reference>
<protein>
    <submittedName>
        <fullName evidence="2">Putative toxin-antitoxin system toxin component, PIN family</fullName>
    </submittedName>
</protein>
<dbReference type="AlphaFoldDB" id="A0A4U3KW01"/>
<organism evidence="2 3">
    <name type="scientific">Ilyomonas limi</name>
    <dbReference type="NCBI Taxonomy" id="2575867"/>
    <lineage>
        <taxon>Bacteria</taxon>
        <taxon>Pseudomonadati</taxon>
        <taxon>Bacteroidota</taxon>
        <taxon>Chitinophagia</taxon>
        <taxon>Chitinophagales</taxon>
        <taxon>Chitinophagaceae</taxon>
        <taxon>Ilyomonas</taxon>
    </lineage>
</organism>
<name>A0A4U3KW01_9BACT</name>
<dbReference type="EMBL" id="SZQL01000023">
    <property type="protein sequence ID" value="TKK65246.1"/>
    <property type="molecule type" value="Genomic_DNA"/>
</dbReference>
<dbReference type="Pfam" id="PF13470">
    <property type="entry name" value="PIN_3"/>
    <property type="match status" value="1"/>
</dbReference>
<dbReference type="RefSeq" id="WP_137263731.1">
    <property type="nucleotide sequence ID" value="NZ_SZQL01000023.1"/>
</dbReference>
<dbReference type="Proteomes" id="UP000305848">
    <property type="component" value="Unassembled WGS sequence"/>
</dbReference>
<evidence type="ECO:0000259" key="1">
    <source>
        <dbReference type="SMART" id="SM00670"/>
    </source>
</evidence>
<keyword evidence="3" id="KW-1185">Reference proteome</keyword>